<dbReference type="SUPFAM" id="SSF63829">
    <property type="entry name" value="Calcium-dependent phosphotriesterase"/>
    <property type="match status" value="3"/>
</dbReference>
<dbReference type="HOGENOM" id="CLU_000445_28_2_10"/>
<dbReference type="Pfam" id="PF07495">
    <property type="entry name" value="Y_Y_Y"/>
    <property type="match status" value="1"/>
</dbReference>
<dbReference type="eggNOG" id="COG4191">
    <property type="taxonomic scope" value="Bacteria"/>
</dbReference>
<dbReference type="InterPro" id="IPR003661">
    <property type="entry name" value="HisK_dim/P_dom"/>
</dbReference>
<feature type="domain" description="Histidine kinase" evidence="6">
    <location>
        <begin position="860"/>
        <end position="1122"/>
    </location>
</feature>
<keyword evidence="4" id="KW-0175">Coiled coil</keyword>
<dbReference type="AlphaFoldDB" id="I4AIP1"/>
<dbReference type="InterPro" id="IPR015943">
    <property type="entry name" value="WD40/YVTN_repeat-like_dom_sf"/>
</dbReference>
<dbReference type="InterPro" id="IPR003594">
    <property type="entry name" value="HATPase_dom"/>
</dbReference>
<evidence type="ECO:0000259" key="6">
    <source>
        <dbReference type="PROSITE" id="PS50109"/>
    </source>
</evidence>
<dbReference type="SMART" id="SM00388">
    <property type="entry name" value="HisKA"/>
    <property type="match status" value="1"/>
</dbReference>
<dbReference type="STRING" id="880071.Fleli_1395"/>
<feature type="transmembrane region" description="Helical" evidence="5">
    <location>
        <begin position="774"/>
        <end position="794"/>
    </location>
</feature>
<keyword evidence="8" id="KW-1185">Reference proteome</keyword>
<keyword evidence="5" id="KW-0812">Transmembrane</keyword>
<dbReference type="eggNOG" id="COG3292">
    <property type="taxonomic scope" value="Bacteria"/>
</dbReference>
<evidence type="ECO:0000256" key="1">
    <source>
        <dbReference type="ARBA" id="ARBA00000085"/>
    </source>
</evidence>
<feature type="transmembrane region" description="Helical" evidence="5">
    <location>
        <begin position="21"/>
        <end position="44"/>
    </location>
</feature>
<dbReference type="InterPro" id="IPR011110">
    <property type="entry name" value="Reg_prop"/>
</dbReference>
<reference evidence="8" key="1">
    <citation type="submission" date="2012-06" db="EMBL/GenBank/DDBJ databases">
        <title>The complete genome of Flexibacter litoralis DSM 6794.</title>
        <authorList>
            <person name="Lucas S."/>
            <person name="Copeland A."/>
            <person name="Lapidus A."/>
            <person name="Glavina del Rio T."/>
            <person name="Dalin E."/>
            <person name="Tice H."/>
            <person name="Bruce D."/>
            <person name="Goodwin L."/>
            <person name="Pitluck S."/>
            <person name="Peters L."/>
            <person name="Ovchinnikova G."/>
            <person name="Lu M."/>
            <person name="Kyrpides N."/>
            <person name="Mavromatis K."/>
            <person name="Ivanova N."/>
            <person name="Brettin T."/>
            <person name="Detter J.C."/>
            <person name="Han C."/>
            <person name="Larimer F."/>
            <person name="Land M."/>
            <person name="Hauser L."/>
            <person name="Markowitz V."/>
            <person name="Cheng J.-F."/>
            <person name="Hugenholtz P."/>
            <person name="Woyke T."/>
            <person name="Wu D."/>
            <person name="Spring S."/>
            <person name="Lang E."/>
            <person name="Kopitz M."/>
            <person name="Brambilla E."/>
            <person name="Klenk H.-P."/>
            <person name="Eisen J.A."/>
        </authorList>
    </citation>
    <scope>NUCLEOTIDE SEQUENCE [LARGE SCALE GENOMIC DNA]</scope>
    <source>
        <strain evidence="8">ATCC 23117 / DSM 6794 / NBRC 15988 / NCIMB 1366 / Sio-4</strain>
    </source>
</reference>
<accession>I4AIP1</accession>
<feature type="coiled-coil region" evidence="4">
    <location>
        <begin position="876"/>
        <end position="916"/>
    </location>
</feature>
<name>I4AIP1_BERLS</name>
<dbReference type="Gene3D" id="1.10.287.130">
    <property type="match status" value="1"/>
</dbReference>
<protein>
    <recommendedName>
        <fullName evidence="2">histidine kinase</fullName>
        <ecNumber evidence="2">2.7.13.3</ecNumber>
    </recommendedName>
</protein>
<dbReference type="InterPro" id="IPR013783">
    <property type="entry name" value="Ig-like_fold"/>
</dbReference>
<dbReference type="EMBL" id="CP003345">
    <property type="protein sequence ID" value="AFM03826.1"/>
    <property type="molecule type" value="Genomic_DNA"/>
</dbReference>
<dbReference type="Pfam" id="PF07494">
    <property type="entry name" value="Reg_prop"/>
    <property type="match status" value="2"/>
</dbReference>
<dbReference type="InterPro" id="IPR036890">
    <property type="entry name" value="HATPase_C_sf"/>
</dbReference>
<keyword evidence="5" id="KW-1133">Transmembrane helix</keyword>
<evidence type="ECO:0000256" key="2">
    <source>
        <dbReference type="ARBA" id="ARBA00012438"/>
    </source>
</evidence>
<dbReference type="Gene3D" id="2.130.10.10">
    <property type="entry name" value="YVTN repeat-like/Quinoprotein amine dehydrogenase"/>
    <property type="match status" value="3"/>
</dbReference>
<dbReference type="InterPro" id="IPR011123">
    <property type="entry name" value="Y_Y_Y"/>
</dbReference>
<gene>
    <name evidence="7" type="ordered locus">Fleli_1395</name>
</gene>
<organism evidence="7 8">
    <name type="scientific">Bernardetia litoralis (strain ATCC 23117 / DSM 6794 / NBRC 15988 / NCIMB 1366 / Fx l1 / Sio-4)</name>
    <name type="common">Flexibacter litoralis</name>
    <dbReference type="NCBI Taxonomy" id="880071"/>
    <lineage>
        <taxon>Bacteria</taxon>
        <taxon>Pseudomonadati</taxon>
        <taxon>Bacteroidota</taxon>
        <taxon>Cytophagia</taxon>
        <taxon>Cytophagales</taxon>
        <taxon>Bernardetiaceae</taxon>
        <taxon>Bernardetia</taxon>
    </lineage>
</organism>
<dbReference type="PROSITE" id="PS50109">
    <property type="entry name" value="HIS_KIN"/>
    <property type="match status" value="1"/>
</dbReference>
<dbReference type="SMART" id="SM00387">
    <property type="entry name" value="HATPase_c"/>
    <property type="match status" value="1"/>
</dbReference>
<dbReference type="Pfam" id="PF02518">
    <property type="entry name" value="HATPase_c"/>
    <property type="match status" value="1"/>
</dbReference>
<dbReference type="InterPro" id="IPR004358">
    <property type="entry name" value="Sig_transdc_His_kin-like_C"/>
</dbReference>
<feature type="coiled-coil region" evidence="4">
    <location>
        <begin position="814"/>
        <end position="841"/>
    </location>
</feature>
<dbReference type="Proteomes" id="UP000006054">
    <property type="component" value="Chromosome"/>
</dbReference>
<dbReference type="PANTHER" id="PTHR43547:SF2">
    <property type="entry name" value="HYBRID SIGNAL TRANSDUCTION HISTIDINE KINASE C"/>
    <property type="match status" value="1"/>
</dbReference>
<sequence length="1128" mass="129511" precursor="true">MNFNFPLFSLFKKYINSIINFICKWSFSCVLIFVFILSVTFSFAQQNVSLDTKKSLSQYIFRTWTTEEGLPSNAILDIIQDQKGYIWIATHDGLARFDGAKFTSYTVRNTPIIRSHAIRSLLADRNGAVWIGTQRGILKYENNQLTIPMEFSVLNEYSIEIIYEDATGVVWVGTSSNGVFFYQDGQFRPLKELRLHLQGAVRSIFEKDNALYFASQRGDIARYENNKINRIVDFEQTRGILFGKTINKRTWIGTDNGLKFLQGDSLISPPYPKINAIKDAFDILEDQNGFLWIASENGLYRYNRTTKVLENYNETQGLASNILQKLVVDIEGNIWIGMFRGGLAQILDGKFVNISPSEGLCSNIIYSILQFTPEKYLIAGESDSISIVYGNTVRNARLPLQLPSQRIRHMLFDADSSLWISTYSGLVKITRENKHKIYEPKHGLLDDHVRLTFQTKDSTIWAGTRRAGLFYLTKEDSFKHVNDNLASETVMSMAEDKKGNFIVGTKRGVSFIENKQIIKQLWTQNGLASNIIFSIFVDTNNVIWLGTDAGLTRIEGDKITNFDASSGLCEGTVFDILEDKEGYFWLPCNNGIMRITTQQLNDFANGKRPFVDCRFFNRTDGVKSDQMVGTGKGLVDSKGNIWFPTYKGVAYINPKTITRKENDSKAIFEKLETDKKNIYDFDKDIYLAAGTQYLSIFFTAFDYQNSFSLDFKYRLVPFDKEWIDSQNQRNATYTNLPPNEYRFEVITRKGDGSWNEENPSILNFTVRPHWYQRLIFQVAAVLGVILFFLLIYYLRNLQYKRNQIYLEKEVSSRTEEVLKQKSQLQVQKEELQNTVHTLNQTQIHLVQSEKMASLGQLTAGIAHEINNPINFVYAGVDALQTTLDELMELMNLYEELEELEKNNANEEQKKEKFNEIIELKSQIEFEELKQDLNQLVKDIRYGAHRTSEIVKGLRTFSRLDEVELRWADLHENIVATLVILRPQYKDNIEIIRNFDKNISQIECFPGKLNQVFTNIIANAIQAIDEKSKNNKIIISTQKLSKEESPLNIQTVKISIQDSGKGMKEEIRQKIFEPFFTTKEVGKGTGLGLSISFGLIEKHQGKMEVESIIGEGTTFLIYLPIDRNEILST</sequence>
<evidence type="ECO:0000256" key="4">
    <source>
        <dbReference type="SAM" id="Coils"/>
    </source>
</evidence>
<dbReference type="RefSeq" id="WP_014797283.1">
    <property type="nucleotide sequence ID" value="NC_018018.1"/>
</dbReference>
<dbReference type="GO" id="GO:0000155">
    <property type="term" value="F:phosphorelay sensor kinase activity"/>
    <property type="evidence" value="ECO:0007669"/>
    <property type="project" value="InterPro"/>
</dbReference>
<evidence type="ECO:0000256" key="3">
    <source>
        <dbReference type="ARBA" id="ARBA00022553"/>
    </source>
</evidence>
<dbReference type="KEGG" id="fli:Fleli_1395"/>
<dbReference type="CDD" id="cd00082">
    <property type="entry name" value="HisKA"/>
    <property type="match status" value="1"/>
</dbReference>
<dbReference type="EC" id="2.7.13.3" evidence="2"/>
<dbReference type="PRINTS" id="PR00344">
    <property type="entry name" value="BCTRLSENSOR"/>
</dbReference>
<keyword evidence="7" id="KW-0418">Kinase</keyword>
<comment type="catalytic activity">
    <reaction evidence="1">
        <text>ATP + protein L-histidine = ADP + protein N-phospho-L-histidine.</text>
        <dbReference type="EC" id="2.7.13.3"/>
    </reaction>
</comment>
<keyword evidence="3" id="KW-0597">Phosphoprotein</keyword>
<keyword evidence="5" id="KW-0472">Membrane</keyword>
<dbReference type="Gene3D" id="2.60.40.10">
    <property type="entry name" value="Immunoglobulins"/>
    <property type="match status" value="1"/>
</dbReference>
<evidence type="ECO:0000256" key="5">
    <source>
        <dbReference type="SAM" id="Phobius"/>
    </source>
</evidence>
<evidence type="ECO:0000313" key="7">
    <source>
        <dbReference type="EMBL" id="AFM03826.1"/>
    </source>
</evidence>
<proteinExistence type="predicted"/>
<dbReference type="Gene3D" id="3.30.565.10">
    <property type="entry name" value="Histidine kinase-like ATPase, C-terminal domain"/>
    <property type="match status" value="1"/>
</dbReference>
<dbReference type="InterPro" id="IPR005467">
    <property type="entry name" value="His_kinase_dom"/>
</dbReference>
<dbReference type="OrthoDB" id="9806995at2"/>
<keyword evidence="7" id="KW-0808">Transferase</keyword>
<dbReference type="InterPro" id="IPR036097">
    <property type="entry name" value="HisK_dim/P_sf"/>
</dbReference>
<dbReference type="SUPFAM" id="SSF55874">
    <property type="entry name" value="ATPase domain of HSP90 chaperone/DNA topoisomerase II/histidine kinase"/>
    <property type="match status" value="1"/>
</dbReference>
<dbReference type="PANTHER" id="PTHR43547">
    <property type="entry name" value="TWO-COMPONENT HISTIDINE KINASE"/>
    <property type="match status" value="1"/>
</dbReference>
<evidence type="ECO:0000313" key="8">
    <source>
        <dbReference type="Proteomes" id="UP000006054"/>
    </source>
</evidence>
<dbReference type="SUPFAM" id="SSF47384">
    <property type="entry name" value="Homodimeric domain of signal transducing histidine kinase"/>
    <property type="match status" value="1"/>
</dbReference>